<keyword evidence="2" id="KW-0805">Transcription regulation</keyword>
<evidence type="ECO:0000256" key="1">
    <source>
        <dbReference type="ARBA" id="ARBA00009437"/>
    </source>
</evidence>
<evidence type="ECO:0000256" key="2">
    <source>
        <dbReference type="ARBA" id="ARBA00023015"/>
    </source>
</evidence>
<dbReference type="GO" id="GO:0003700">
    <property type="term" value="F:DNA-binding transcription factor activity"/>
    <property type="evidence" value="ECO:0007669"/>
    <property type="project" value="InterPro"/>
</dbReference>
<gene>
    <name evidence="6" type="ORF">LCR_13030</name>
</gene>
<proteinExistence type="inferred from homology"/>
<dbReference type="RefSeq" id="WP_026457906.1">
    <property type="nucleotide sequence ID" value="NZ_JMGO02000003.1"/>
</dbReference>
<dbReference type="InterPro" id="IPR005119">
    <property type="entry name" value="LysR_subst-bd"/>
</dbReference>
<dbReference type="PROSITE" id="PS50931">
    <property type="entry name" value="HTH_LYSR"/>
    <property type="match status" value="1"/>
</dbReference>
<keyword evidence="3" id="KW-0238">DNA-binding</keyword>
<reference evidence="6 7" key="1">
    <citation type="submission" date="2016-02" db="EMBL/GenBank/DDBJ databases">
        <title>Draft genome sequence of Aeromonas trota strain 1999lcr isolated from cerebrospinal fluid (CSF).</title>
        <authorList>
            <person name="Dallagassa C.B."/>
            <person name="Prediger K.C."/>
            <person name="Weiss V.A."/>
            <person name="Assis F.E."/>
            <person name="Baura V."/>
            <person name="Cruz L.M."/>
            <person name="Souza E.M."/>
            <person name="Pedrosa F.O."/>
            <person name="Fadel-Picheth C.M."/>
        </authorList>
    </citation>
    <scope>NUCLEOTIDE SEQUENCE [LARGE SCALE GENOMIC DNA]</scope>
    <source>
        <strain evidence="6 7">1999lcr</strain>
    </source>
</reference>
<comment type="caution">
    <text evidence="6">The sequence shown here is derived from an EMBL/GenBank/DDBJ whole genome shotgun (WGS) entry which is preliminary data.</text>
</comment>
<dbReference type="Pfam" id="PF00126">
    <property type="entry name" value="HTH_1"/>
    <property type="match status" value="1"/>
</dbReference>
<sequence length="303" mass="33484">MVITADAIKVVIVIARCGSFAAASQELHKVPSALSYTLHKLEDALGVSLFERQGKQLVLTEAGYHFIKRGELILGELGSLEDSTRLIAMGVEPAIRLSFNNILSLAPLTPLLRECESLFPQTEIQLAIDVHDGVWDALLAKRADIAVGAPNQVIANSEIGAEPMGMVEWVFAVSPRHPVAQLPQPLTERTLRRYPAICIRDTSVQLKPKEAWLLRGQKALQVPDFHSKLALQAEGVGIGFVPRHFGQPLIDDGRLQVMTVESPKQPTPLFLAWQRQHTRPCFSWWLRQLRDPALQQGLLGPLG</sequence>
<evidence type="ECO:0000313" key="7">
    <source>
        <dbReference type="Proteomes" id="UP000078435"/>
    </source>
</evidence>
<dbReference type="PANTHER" id="PTHR30126">
    <property type="entry name" value="HTH-TYPE TRANSCRIPTIONAL REGULATOR"/>
    <property type="match status" value="1"/>
</dbReference>
<dbReference type="Gene3D" id="3.40.190.290">
    <property type="match status" value="1"/>
</dbReference>
<dbReference type="OrthoDB" id="196624at2"/>
<feature type="domain" description="HTH lysR-type" evidence="5">
    <location>
        <begin position="3"/>
        <end position="60"/>
    </location>
</feature>
<dbReference type="AlphaFoldDB" id="A0A175VJR3"/>
<dbReference type="Proteomes" id="UP000078435">
    <property type="component" value="Unassembled WGS sequence"/>
</dbReference>
<dbReference type="GO" id="GO:0000976">
    <property type="term" value="F:transcription cis-regulatory region binding"/>
    <property type="evidence" value="ECO:0007669"/>
    <property type="project" value="TreeGrafter"/>
</dbReference>
<dbReference type="InterPro" id="IPR036388">
    <property type="entry name" value="WH-like_DNA-bd_sf"/>
</dbReference>
<organism evidence="6 7">
    <name type="scientific">Aeromonas enteropelogenes</name>
    <name type="common">Aeromonas trota</name>
    <dbReference type="NCBI Taxonomy" id="29489"/>
    <lineage>
        <taxon>Bacteria</taxon>
        <taxon>Pseudomonadati</taxon>
        <taxon>Pseudomonadota</taxon>
        <taxon>Gammaproteobacteria</taxon>
        <taxon>Aeromonadales</taxon>
        <taxon>Aeromonadaceae</taxon>
        <taxon>Aeromonas</taxon>
    </lineage>
</organism>
<dbReference type="EMBL" id="JMGO02000003">
    <property type="protein sequence ID" value="KXU80996.1"/>
    <property type="molecule type" value="Genomic_DNA"/>
</dbReference>
<dbReference type="InterPro" id="IPR000847">
    <property type="entry name" value="LysR_HTH_N"/>
</dbReference>
<evidence type="ECO:0000256" key="3">
    <source>
        <dbReference type="ARBA" id="ARBA00023125"/>
    </source>
</evidence>
<name>A0A175VJR3_AEREN</name>
<comment type="similarity">
    <text evidence="1">Belongs to the LysR transcriptional regulatory family.</text>
</comment>
<protein>
    <submittedName>
        <fullName evidence="6">LysR family transcriptional regulator</fullName>
    </submittedName>
</protein>
<accession>A0A175VJR3</accession>
<dbReference type="SUPFAM" id="SSF46785">
    <property type="entry name" value="Winged helix' DNA-binding domain"/>
    <property type="match status" value="1"/>
</dbReference>
<dbReference type="Pfam" id="PF03466">
    <property type="entry name" value="LysR_substrate"/>
    <property type="match status" value="1"/>
</dbReference>
<dbReference type="PANTHER" id="PTHR30126:SF18">
    <property type="entry name" value="LYSR FAMILY TRANSCRIPTIONAL REGULATOR"/>
    <property type="match status" value="1"/>
</dbReference>
<dbReference type="Gene3D" id="1.10.10.10">
    <property type="entry name" value="Winged helix-like DNA-binding domain superfamily/Winged helix DNA-binding domain"/>
    <property type="match status" value="1"/>
</dbReference>
<evidence type="ECO:0000256" key="4">
    <source>
        <dbReference type="ARBA" id="ARBA00023163"/>
    </source>
</evidence>
<evidence type="ECO:0000313" key="6">
    <source>
        <dbReference type="EMBL" id="KXU80996.1"/>
    </source>
</evidence>
<evidence type="ECO:0000259" key="5">
    <source>
        <dbReference type="PROSITE" id="PS50931"/>
    </source>
</evidence>
<dbReference type="SUPFAM" id="SSF53850">
    <property type="entry name" value="Periplasmic binding protein-like II"/>
    <property type="match status" value="1"/>
</dbReference>
<dbReference type="InterPro" id="IPR036390">
    <property type="entry name" value="WH_DNA-bd_sf"/>
</dbReference>
<keyword evidence="4" id="KW-0804">Transcription</keyword>